<reference evidence="2" key="2">
    <citation type="submission" date="2013-04" db="UniProtKB">
        <authorList>
            <consortium name="EnsemblPlants"/>
        </authorList>
    </citation>
    <scope>IDENTIFICATION</scope>
</reference>
<protein>
    <submittedName>
        <fullName evidence="2">Uncharacterized protein</fullName>
    </submittedName>
</protein>
<dbReference type="AlphaFoldDB" id="J3MGV7"/>
<name>J3MGV7_ORYBR</name>
<accession>J3MGV7</accession>
<sequence>MNFVLSFNSHLTIIKETKLMSTHNLRAFSASSQIRNFACGRIVKLGKTVQFLSMKESRDSTPKTTKPNLIDGYAKY</sequence>
<keyword evidence="3" id="KW-1185">Reference proteome</keyword>
<feature type="region of interest" description="Disordered" evidence="1">
    <location>
        <begin position="57"/>
        <end position="76"/>
    </location>
</feature>
<reference evidence="2" key="1">
    <citation type="journal article" date="2013" name="Nat. Commun.">
        <title>Whole-genome sequencing of Oryza brachyantha reveals mechanisms underlying Oryza genome evolution.</title>
        <authorList>
            <person name="Chen J."/>
            <person name="Huang Q."/>
            <person name="Gao D."/>
            <person name="Wang J."/>
            <person name="Lang Y."/>
            <person name="Liu T."/>
            <person name="Li B."/>
            <person name="Bai Z."/>
            <person name="Luis Goicoechea J."/>
            <person name="Liang C."/>
            <person name="Chen C."/>
            <person name="Zhang W."/>
            <person name="Sun S."/>
            <person name="Liao Y."/>
            <person name="Zhang X."/>
            <person name="Yang L."/>
            <person name="Song C."/>
            <person name="Wang M."/>
            <person name="Shi J."/>
            <person name="Liu G."/>
            <person name="Liu J."/>
            <person name="Zhou H."/>
            <person name="Zhou W."/>
            <person name="Yu Q."/>
            <person name="An N."/>
            <person name="Chen Y."/>
            <person name="Cai Q."/>
            <person name="Wang B."/>
            <person name="Liu B."/>
            <person name="Min J."/>
            <person name="Huang Y."/>
            <person name="Wu H."/>
            <person name="Li Z."/>
            <person name="Zhang Y."/>
            <person name="Yin Y."/>
            <person name="Song W."/>
            <person name="Jiang J."/>
            <person name="Jackson S.A."/>
            <person name="Wing R.A."/>
            <person name="Wang J."/>
            <person name="Chen M."/>
        </authorList>
    </citation>
    <scope>NUCLEOTIDE SEQUENCE [LARGE SCALE GENOMIC DNA]</scope>
    <source>
        <strain evidence="2">cv. IRGC 101232</strain>
    </source>
</reference>
<dbReference type="EnsemblPlants" id="OB06G32510.1">
    <property type="protein sequence ID" value="OB06G32510.1"/>
    <property type="gene ID" value="OB06G32510"/>
</dbReference>
<proteinExistence type="predicted"/>
<evidence type="ECO:0000313" key="3">
    <source>
        <dbReference type="Proteomes" id="UP000006038"/>
    </source>
</evidence>
<dbReference type="Proteomes" id="UP000006038">
    <property type="component" value="Chromosome 6"/>
</dbReference>
<evidence type="ECO:0000313" key="2">
    <source>
        <dbReference type="EnsemblPlants" id="OB06G32510.1"/>
    </source>
</evidence>
<dbReference type="HOGENOM" id="CLU_2658494_0_0_1"/>
<organism evidence="2">
    <name type="scientific">Oryza brachyantha</name>
    <name type="common">malo sina</name>
    <dbReference type="NCBI Taxonomy" id="4533"/>
    <lineage>
        <taxon>Eukaryota</taxon>
        <taxon>Viridiplantae</taxon>
        <taxon>Streptophyta</taxon>
        <taxon>Embryophyta</taxon>
        <taxon>Tracheophyta</taxon>
        <taxon>Spermatophyta</taxon>
        <taxon>Magnoliopsida</taxon>
        <taxon>Liliopsida</taxon>
        <taxon>Poales</taxon>
        <taxon>Poaceae</taxon>
        <taxon>BOP clade</taxon>
        <taxon>Oryzoideae</taxon>
        <taxon>Oryzeae</taxon>
        <taxon>Oryzinae</taxon>
        <taxon>Oryza</taxon>
    </lineage>
</organism>
<evidence type="ECO:0000256" key="1">
    <source>
        <dbReference type="SAM" id="MobiDB-lite"/>
    </source>
</evidence>
<dbReference type="Gramene" id="OB06G32510.1">
    <property type="protein sequence ID" value="OB06G32510.1"/>
    <property type="gene ID" value="OB06G32510"/>
</dbReference>